<evidence type="ECO:0000256" key="1">
    <source>
        <dbReference type="SAM" id="Phobius"/>
    </source>
</evidence>
<sequence>MRQKLRRHTVAGGGGRNHCGVLWLVAAAIMTAFYVLTMAAVCCGWWLMLQRLGYNENGGALYCGVNTDCCTLLCGGISYCGVMYGGVLSCSTLCGGVSRRGVQSNMLYGGVSCCGVITSYCTAFCGEAVFRVATFYLVEFLRRVVQ</sequence>
<reference evidence="2" key="1">
    <citation type="submission" date="2021-06" db="EMBL/GenBank/DDBJ databases">
        <authorList>
            <person name="Kallberg Y."/>
            <person name="Tangrot J."/>
            <person name="Rosling A."/>
        </authorList>
    </citation>
    <scope>NUCLEOTIDE SEQUENCE</scope>
    <source>
        <strain evidence="2">CL551</strain>
    </source>
</reference>
<keyword evidence="1" id="KW-1133">Transmembrane helix</keyword>
<name>A0A9N9BPW1_9GLOM</name>
<dbReference type="EMBL" id="CAJVPV010004324">
    <property type="protein sequence ID" value="CAG8571205.1"/>
    <property type="molecule type" value="Genomic_DNA"/>
</dbReference>
<keyword evidence="1" id="KW-0812">Transmembrane</keyword>
<feature type="transmembrane region" description="Helical" evidence="1">
    <location>
        <begin position="21"/>
        <end position="47"/>
    </location>
</feature>
<gene>
    <name evidence="2" type="ORF">AMORRO_LOCUS6478</name>
</gene>
<keyword evidence="3" id="KW-1185">Reference proteome</keyword>
<keyword evidence="1" id="KW-0472">Membrane</keyword>
<evidence type="ECO:0000313" key="3">
    <source>
        <dbReference type="Proteomes" id="UP000789342"/>
    </source>
</evidence>
<dbReference type="Proteomes" id="UP000789342">
    <property type="component" value="Unassembled WGS sequence"/>
</dbReference>
<comment type="caution">
    <text evidence="2">The sequence shown here is derived from an EMBL/GenBank/DDBJ whole genome shotgun (WGS) entry which is preliminary data.</text>
</comment>
<protein>
    <submittedName>
        <fullName evidence="2">16086_t:CDS:1</fullName>
    </submittedName>
</protein>
<organism evidence="2 3">
    <name type="scientific">Acaulospora morrowiae</name>
    <dbReference type="NCBI Taxonomy" id="94023"/>
    <lineage>
        <taxon>Eukaryota</taxon>
        <taxon>Fungi</taxon>
        <taxon>Fungi incertae sedis</taxon>
        <taxon>Mucoromycota</taxon>
        <taxon>Glomeromycotina</taxon>
        <taxon>Glomeromycetes</taxon>
        <taxon>Diversisporales</taxon>
        <taxon>Acaulosporaceae</taxon>
        <taxon>Acaulospora</taxon>
    </lineage>
</organism>
<dbReference type="AlphaFoldDB" id="A0A9N9BPW1"/>
<accession>A0A9N9BPW1</accession>
<evidence type="ECO:0000313" key="2">
    <source>
        <dbReference type="EMBL" id="CAG8571205.1"/>
    </source>
</evidence>
<proteinExistence type="predicted"/>